<dbReference type="EMBL" id="CAACVG010001576">
    <property type="protein sequence ID" value="VEN35441.1"/>
    <property type="molecule type" value="Genomic_DNA"/>
</dbReference>
<evidence type="ECO:0000313" key="2">
    <source>
        <dbReference type="Proteomes" id="UP000410492"/>
    </source>
</evidence>
<proteinExistence type="predicted"/>
<protein>
    <submittedName>
        <fullName evidence="1">Uncharacterized protein</fullName>
    </submittedName>
</protein>
<feature type="non-terminal residue" evidence="1">
    <location>
        <position position="1"/>
    </location>
</feature>
<evidence type="ECO:0000313" key="1">
    <source>
        <dbReference type="EMBL" id="VEN35441.1"/>
    </source>
</evidence>
<accession>A0A653BIS7</accession>
<dbReference type="Proteomes" id="UP000410492">
    <property type="component" value="Unassembled WGS sequence"/>
</dbReference>
<sequence>HLCVNPYPSYYLIPSILSYFLSEATPLFLCKASPLPGCEKSLYPSFVLCHINSLHTN</sequence>
<keyword evidence="2" id="KW-1185">Reference proteome</keyword>
<feature type="non-terminal residue" evidence="1">
    <location>
        <position position="57"/>
    </location>
</feature>
<reference evidence="1 2" key="1">
    <citation type="submission" date="2019-01" db="EMBL/GenBank/DDBJ databases">
        <authorList>
            <person name="Sayadi A."/>
        </authorList>
    </citation>
    <scope>NUCLEOTIDE SEQUENCE [LARGE SCALE GENOMIC DNA]</scope>
</reference>
<gene>
    <name evidence="1" type="ORF">CALMAC_LOCUS1354</name>
</gene>
<dbReference type="AlphaFoldDB" id="A0A653BIS7"/>
<name>A0A653BIS7_CALMS</name>
<organism evidence="1 2">
    <name type="scientific">Callosobruchus maculatus</name>
    <name type="common">Southern cowpea weevil</name>
    <name type="synonym">Pulse bruchid</name>
    <dbReference type="NCBI Taxonomy" id="64391"/>
    <lineage>
        <taxon>Eukaryota</taxon>
        <taxon>Metazoa</taxon>
        <taxon>Ecdysozoa</taxon>
        <taxon>Arthropoda</taxon>
        <taxon>Hexapoda</taxon>
        <taxon>Insecta</taxon>
        <taxon>Pterygota</taxon>
        <taxon>Neoptera</taxon>
        <taxon>Endopterygota</taxon>
        <taxon>Coleoptera</taxon>
        <taxon>Polyphaga</taxon>
        <taxon>Cucujiformia</taxon>
        <taxon>Chrysomeloidea</taxon>
        <taxon>Chrysomelidae</taxon>
        <taxon>Bruchinae</taxon>
        <taxon>Bruchini</taxon>
        <taxon>Callosobruchus</taxon>
    </lineage>
</organism>